<reference evidence="2" key="1">
    <citation type="submission" date="2007-07" db="EMBL/GenBank/DDBJ databases">
        <title>PCAP assembly of the Caenorhabditis remanei genome.</title>
        <authorList>
            <consortium name="The Caenorhabditis remanei Sequencing Consortium"/>
            <person name="Wilson R.K."/>
        </authorList>
    </citation>
    <scope>NUCLEOTIDE SEQUENCE [LARGE SCALE GENOMIC DNA]</scope>
    <source>
        <strain evidence="2">PB4641</strain>
    </source>
</reference>
<feature type="compositionally biased region" description="Basic and acidic residues" evidence="1">
    <location>
        <begin position="47"/>
        <end position="58"/>
    </location>
</feature>
<keyword evidence="3" id="KW-1185">Reference proteome</keyword>
<organism evidence="3">
    <name type="scientific">Caenorhabditis remanei</name>
    <name type="common">Caenorhabditis vulgaris</name>
    <dbReference type="NCBI Taxonomy" id="31234"/>
    <lineage>
        <taxon>Eukaryota</taxon>
        <taxon>Metazoa</taxon>
        <taxon>Ecdysozoa</taxon>
        <taxon>Nematoda</taxon>
        <taxon>Chromadorea</taxon>
        <taxon>Rhabditida</taxon>
        <taxon>Rhabditina</taxon>
        <taxon>Rhabditomorpha</taxon>
        <taxon>Rhabditoidea</taxon>
        <taxon>Rhabditidae</taxon>
        <taxon>Peloderinae</taxon>
        <taxon>Caenorhabditis</taxon>
    </lineage>
</organism>
<dbReference type="eggNOG" id="ENOG502TIY4">
    <property type="taxonomic scope" value="Eukaryota"/>
</dbReference>
<evidence type="ECO:0000313" key="2">
    <source>
        <dbReference type="EMBL" id="EFO83999.1"/>
    </source>
</evidence>
<sequence>MASTSTKSAVARITGIPYSDIDELETVRIPKEEQDAVLAEIARIQKAEKRKTEKKETKPAVTFAPPTTSSTHISKSPSPSEEAPPPPSSTSSGSSEDFARQLALFESGTPLKCVRIPKREQHHAKMVIYG</sequence>
<dbReference type="HOGENOM" id="CLU_1983544_0_0_1"/>
<feature type="compositionally biased region" description="Low complexity" evidence="1">
    <location>
        <begin position="65"/>
        <end position="81"/>
    </location>
</feature>
<proteinExistence type="predicted"/>
<evidence type="ECO:0000256" key="1">
    <source>
        <dbReference type="SAM" id="MobiDB-lite"/>
    </source>
</evidence>
<dbReference type="InParanoid" id="E3N296"/>
<feature type="region of interest" description="Disordered" evidence="1">
    <location>
        <begin position="47"/>
        <end position="101"/>
    </location>
</feature>
<evidence type="ECO:0000313" key="3">
    <source>
        <dbReference type="Proteomes" id="UP000008281"/>
    </source>
</evidence>
<accession>E3N296</accession>
<dbReference type="FunCoup" id="E3N296">
    <property type="interactions" value="416"/>
</dbReference>
<dbReference type="OrthoDB" id="5874734at2759"/>
<name>E3N296_CAERE</name>
<gene>
    <name evidence="2" type="ORF">CRE_17478</name>
</gene>
<dbReference type="EMBL" id="DS268511">
    <property type="protein sequence ID" value="EFO83999.1"/>
    <property type="molecule type" value="Genomic_DNA"/>
</dbReference>
<dbReference type="OMA" id="CVRIPKR"/>
<dbReference type="AlphaFoldDB" id="E3N296"/>
<dbReference type="Proteomes" id="UP000008281">
    <property type="component" value="Unassembled WGS sequence"/>
</dbReference>
<protein>
    <submittedName>
        <fullName evidence="2">Uncharacterized protein</fullName>
    </submittedName>
</protein>